<dbReference type="AlphaFoldDB" id="A0A4Z2EWC8"/>
<evidence type="ECO:0000313" key="3">
    <source>
        <dbReference type="Proteomes" id="UP000314294"/>
    </source>
</evidence>
<dbReference type="GO" id="GO:0030318">
    <property type="term" value="P:melanocyte differentiation"/>
    <property type="evidence" value="ECO:0007669"/>
    <property type="project" value="TreeGrafter"/>
</dbReference>
<feature type="transmembrane region" description="Helical" evidence="1">
    <location>
        <begin position="152"/>
        <end position="174"/>
    </location>
</feature>
<keyword evidence="1" id="KW-1133">Transmembrane helix</keyword>
<dbReference type="EMBL" id="SRLO01002629">
    <property type="protein sequence ID" value="TNN32542.1"/>
    <property type="molecule type" value="Genomic_DNA"/>
</dbReference>
<evidence type="ECO:0000256" key="1">
    <source>
        <dbReference type="SAM" id="Phobius"/>
    </source>
</evidence>
<keyword evidence="1" id="KW-0472">Membrane</keyword>
<keyword evidence="1" id="KW-0812">Transmembrane</keyword>
<dbReference type="OrthoDB" id="442352at2759"/>
<dbReference type="InterPro" id="IPR051475">
    <property type="entry name" value="Diverse_Ion_Transporter"/>
</dbReference>
<sequence>MNLTDFRDNALLKLQVGGAFSGGKPEPGQDYILVQVEQTEPAGARRRRAEQVRIVFVFILVFIAPVAHVIYNWTVPLHPQRSGQLQLSHTFQMISSDPISISVQAFLQQDEVVPMSMSQQALYVTVETQVVIAAVILTGVYVLIIFEVVHRTLAAMLGSLAALAALAVIGDVSLTHQKHERRNHEEHEDGSG</sequence>
<evidence type="ECO:0000313" key="2">
    <source>
        <dbReference type="EMBL" id="TNN32542.1"/>
    </source>
</evidence>
<feature type="transmembrane region" description="Helical" evidence="1">
    <location>
        <begin position="121"/>
        <end position="146"/>
    </location>
</feature>
<organism evidence="2 3">
    <name type="scientific">Liparis tanakae</name>
    <name type="common">Tanaka's snailfish</name>
    <dbReference type="NCBI Taxonomy" id="230148"/>
    <lineage>
        <taxon>Eukaryota</taxon>
        <taxon>Metazoa</taxon>
        <taxon>Chordata</taxon>
        <taxon>Craniata</taxon>
        <taxon>Vertebrata</taxon>
        <taxon>Euteleostomi</taxon>
        <taxon>Actinopterygii</taxon>
        <taxon>Neopterygii</taxon>
        <taxon>Teleostei</taxon>
        <taxon>Neoteleostei</taxon>
        <taxon>Acanthomorphata</taxon>
        <taxon>Eupercaria</taxon>
        <taxon>Perciformes</taxon>
        <taxon>Cottioidei</taxon>
        <taxon>Cottales</taxon>
        <taxon>Liparidae</taxon>
        <taxon>Liparis</taxon>
    </lineage>
</organism>
<accession>A0A4Z2EWC8</accession>
<feature type="transmembrane region" description="Helical" evidence="1">
    <location>
        <begin position="54"/>
        <end position="71"/>
    </location>
</feature>
<reference evidence="2 3" key="1">
    <citation type="submission" date="2019-03" db="EMBL/GenBank/DDBJ databases">
        <title>First draft genome of Liparis tanakae, snailfish: a comprehensive survey of snailfish specific genes.</title>
        <authorList>
            <person name="Kim W."/>
            <person name="Song I."/>
            <person name="Jeong J.-H."/>
            <person name="Kim D."/>
            <person name="Kim S."/>
            <person name="Ryu S."/>
            <person name="Song J.Y."/>
            <person name="Lee S.K."/>
        </authorList>
    </citation>
    <scope>NUCLEOTIDE SEQUENCE [LARGE SCALE GENOMIC DNA]</scope>
    <source>
        <tissue evidence="2">Muscle</tissue>
    </source>
</reference>
<proteinExistence type="predicted"/>
<dbReference type="Proteomes" id="UP000314294">
    <property type="component" value="Unassembled WGS sequence"/>
</dbReference>
<dbReference type="PANTHER" id="PTHR43568">
    <property type="entry name" value="P PROTEIN"/>
    <property type="match status" value="1"/>
</dbReference>
<dbReference type="GO" id="GO:0042438">
    <property type="term" value="P:melanin biosynthetic process"/>
    <property type="evidence" value="ECO:0007669"/>
    <property type="project" value="TreeGrafter"/>
</dbReference>
<comment type="caution">
    <text evidence="2">The sequence shown here is derived from an EMBL/GenBank/DDBJ whole genome shotgun (WGS) entry which is preliminary data.</text>
</comment>
<name>A0A4Z2EWC8_9TELE</name>
<gene>
    <name evidence="2" type="primary">OCA2</name>
    <name evidence="2" type="ORF">EYF80_057293</name>
</gene>
<dbReference type="PANTHER" id="PTHR43568:SF1">
    <property type="entry name" value="P PROTEIN"/>
    <property type="match status" value="1"/>
</dbReference>
<keyword evidence="3" id="KW-1185">Reference proteome</keyword>
<dbReference type="GO" id="GO:0033162">
    <property type="term" value="C:melanosome membrane"/>
    <property type="evidence" value="ECO:0007669"/>
    <property type="project" value="TreeGrafter"/>
</dbReference>
<protein>
    <submittedName>
        <fullName evidence="2">P protein</fullName>
    </submittedName>
</protein>